<name>A0A9P7VBJ8_9ASCO</name>
<proteinExistence type="predicted"/>
<dbReference type="EMBL" id="JAHMUF010000006">
    <property type="protein sequence ID" value="KAG7194710.1"/>
    <property type="molecule type" value="Genomic_DNA"/>
</dbReference>
<accession>A0A9P7VBJ8</accession>
<sequence>MSVDFQTLISPCDSNTTMTSFTDSPFEPTDVEQLLQTRTNWLVENPQRFDQNDRESINTVATSAPSSLMATETRSSRSSSRTESEAAGIESIDMIRILYNETSILIPLEDVSKWALELGYPGYPLTITHVLCYLKFVKNLPYALNQLQLLHMGKLYRYNDVNILLESINLRFPMNLRLKVDLPPIAISPQACLPNDNLKKLLWIGRIKTIIRL</sequence>
<evidence type="ECO:0000313" key="2">
    <source>
        <dbReference type="EMBL" id="KAG7194710.1"/>
    </source>
</evidence>
<feature type="region of interest" description="Disordered" evidence="1">
    <location>
        <begin position="60"/>
        <end position="85"/>
    </location>
</feature>
<dbReference type="Proteomes" id="UP000790833">
    <property type="component" value="Unassembled WGS sequence"/>
</dbReference>
<organism evidence="2 3">
    <name type="scientific">Scheffersomyces spartinae</name>
    <dbReference type="NCBI Taxonomy" id="45513"/>
    <lineage>
        <taxon>Eukaryota</taxon>
        <taxon>Fungi</taxon>
        <taxon>Dikarya</taxon>
        <taxon>Ascomycota</taxon>
        <taxon>Saccharomycotina</taxon>
        <taxon>Pichiomycetes</taxon>
        <taxon>Debaryomycetaceae</taxon>
        <taxon>Scheffersomyces</taxon>
    </lineage>
</organism>
<dbReference type="GeneID" id="66117761"/>
<gene>
    <name evidence="2" type="ORF">KQ657_004387</name>
</gene>
<reference evidence="2" key="1">
    <citation type="submission" date="2021-03" db="EMBL/GenBank/DDBJ databases">
        <authorList>
            <person name="Palmer J.M."/>
        </authorList>
    </citation>
    <scope>NUCLEOTIDE SEQUENCE</scope>
    <source>
        <strain evidence="2">ARV_011</strain>
    </source>
</reference>
<evidence type="ECO:0000256" key="1">
    <source>
        <dbReference type="SAM" id="MobiDB-lite"/>
    </source>
</evidence>
<feature type="compositionally biased region" description="Polar residues" evidence="1">
    <location>
        <begin position="60"/>
        <end position="69"/>
    </location>
</feature>
<evidence type="ECO:0000313" key="3">
    <source>
        <dbReference type="Proteomes" id="UP000790833"/>
    </source>
</evidence>
<keyword evidence="3" id="KW-1185">Reference proteome</keyword>
<dbReference type="RefSeq" id="XP_043050257.1">
    <property type="nucleotide sequence ID" value="XM_043195060.1"/>
</dbReference>
<feature type="compositionally biased region" description="Low complexity" evidence="1">
    <location>
        <begin position="70"/>
        <end position="85"/>
    </location>
</feature>
<comment type="caution">
    <text evidence="2">The sequence shown here is derived from an EMBL/GenBank/DDBJ whole genome shotgun (WGS) entry which is preliminary data.</text>
</comment>
<protein>
    <submittedName>
        <fullName evidence="2">Uncharacterized protein</fullName>
    </submittedName>
</protein>
<dbReference type="AlphaFoldDB" id="A0A9P7VBJ8"/>